<gene>
    <name evidence="2" type="ORF">B0H15DRAFT_148661</name>
</gene>
<sequence>MILLPRFLQESFGPVSKAQASSSKALQASSADDIKFWEYNTSTQVTALSCGCPNDLRTSCPAADPFVIVKASSPWIMSSQEDSFHSKLPMHIKRLTFVVSHLGHKTANRRPNNNASLSHTTTIYTFFRHSPFSAFGCPTLVLSLSFLSSSAYNWSLSSPAPLRSLFISPCTTRLLPRRIAPKSRVSATSTTYRFARRRSPPMPSCSSDTAPCRPPRRPPQSPPNAVLRWSCAAFGRSRSTGVSCGDCTWRSKMDRCGAARLSPNPATSRRQPIAPLSCGPPVLAAAPHRFADREDLRVSATYRRMRRERRDG</sequence>
<name>A0AAD6UD34_9AGAR</name>
<proteinExistence type="predicted"/>
<feature type="region of interest" description="Disordered" evidence="1">
    <location>
        <begin position="190"/>
        <end position="224"/>
    </location>
</feature>
<protein>
    <submittedName>
        <fullName evidence="2">Uncharacterized protein</fullName>
    </submittedName>
</protein>
<organism evidence="2 3">
    <name type="scientific">Mycena belliarum</name>
    <dbReference type="NCBI Taxonomy" id="1033014"/>
    <lineage>
        <taxon>Eukaryota</taxon>
        <taxon>Fungi</taxon>
        <taxon>Dikarya</taxon>
        <taxon>Basidiomycota</taxon>
        <taxon>Agaricomycotina</taxon>
        <taxon>Agaricomycetes</taxon>
        <taxon>Agaricomycetidae</taxon>
        <taxon>Agaricales</taxon>
        <taxon>Marasmiineae</taxon>
        <taxon>Mycenaceae</taxon>
        <taxon>Mycena</taxon>
    </lineage>
</organism>
<dbReference type="EMBL" id="JARJCN010000015">
    <property type="protein sequence ID" value="KAJ7093985.1"/>
    <property type="molecule type" value="Genomic_DNA"/>
</dbReference>
<dbReference type="AlphaFoldDB" id="A0AAD6UD34"/>
<reference evidence="2" key="1">
    <citation type="submission" date="2023-03" db="EMBL/GenBank/DDBJ databases">
        <title>Massive genome expansion in bonnet fungi (Mycena s.s.) driven by repeated elements and novel gene families across ecological guilds.</title>
        <authorList>
            <consortium name="Lawrence Berkeley National Laboratory"/>
            <person name="Harder C.B."/>
            <person name="Miyauchi S."/>
            <person name="Viragh M."/>
            <person name="Kuo A."/>
            <person name="Thoen E."/>
            <person name="Andreopoulos B."/>
            <person name="Lu D."/>
            <person name="Skrede I."/>
            <person name="Drula E."/>
            <person name="Henrissat B."/>
            <person name="Morin E."/>
            <person name="Kohler A."/>
            <person name="Barry K."/>
            <person name="LaButti K."/>
            <person name="Morin E."/>
            <person name="Salamov A."/>
            <person name="Lipzen A."/>
            <person name="Mereny Z."/>
            <person name="Hegedus B."/>
            <person name="Baldrian P."/>
            <person name="Stursova M."/>
            <person name="Weitz H."/>
            <person name="Taylor A."/>
            <person name="Grigoriev I.V."/>
            <person name="Nagy L.G."/>
            <person name="Martin F."/>
            <person name="Kauserud H."/>
        </authorList>
    </citation>
    <scope>NUCLEOTIDE SEQUENCE</scope>
    <source>
        <strain evidence="2">CBHHK173m</strain>
    </source>
</reference>
<comment type="caution">
    <text evidence="2">The sequence shown here is derived from an EMBL/GenBank/DDBJ whole genome shotgun (WGS) entry which is preliminary data.</text>
</comment>
<keyword evidence="3" id="KW-1185">Reference proteome</keyword>
<evidence type="ECO:0000313" key="3">
    <source>
        <dbReference type="Proteomes" id="UP001222325"/>
    </source>
</evidence>
<accession>A0AAD6UD34</accession>
<evidence type="ECO:0000313" key="2">
    <source>
        <dbReference type="EMBL" id="KAJ7093985.1"/>
    </source>
</evidence>
<dbReference type="Proteomes" id="UP001222325">
    <property type="component" value="Unassembled WGS sequence"/>
</dbReference>
<evidence type="ECO:0000256" key="1">
    <source>
        <dbReference type="SAM" id="MobiDB-lite"/>
    </source>
</evidence>